<keyword evidence="4" id="KW-0489">Methyltransferase</keyword>
<dbReference type="PANTHER" id="PTHR11579">
    <property type="entry name" value="PROTEIN-L-ISOASPARTATE O-METHYLTRANSFERASE"/>
    <property type="match status" value="1"/>
</dbReference>
<evidence type="ECO:0000256" key="3">
    <source>
        <dbReference type="ARBA" id="ARBA00030757"/>
    </source>
</evidence>
<name>A0A3N1MAW7_9PROT</name>
<gene>
    <name evidence="4" type="ORF">EDC65_1691</name>
</gene>
<dbReference type="GO" id="GO:0005737">
    <property type="term" value="C:cytoplasm"/>
    <property type="evidence" value="ECO:0007669"/>
    <property type="project" value="TreeGrafter"/>
</dbReference>
<dbReference type="AlphaFoldDB" id="A0A3N1MAW7"/>
<dbReference type="InterPro" id="IPR000682">
    <property type="entry name" value="PCMT"/>
</dbReference>
<proteinExistence type="inferred from homology"/>
<sequence>MAPIRDSEQKRTIRSMAIDYSAARANMVESQIRPNKVTDPAVIAAFLHIPRERFVPPTLSGVAYVDVDIPIGAGRYLLEPMVLGRLLQFAGPRPTDLALEIGTGTGYGAAVLARMVATVVGVESDPALARQATANLAAIGIDNASVVTGGFLDGCPAHAPYDVILISGAVPRIPAAVEQQLAEGGRLVAVEFADGIGRAVLVRREGGRLSRRVIFDAATPLLVGTEGKPAFVF</sequence>
<dbReference type="CDD" id="cd02440">
    <property type="entry name" value="AdoMet_MTases"/>
    <property type="match status" value="1"/>
</dbReference>
<dbReference type="GO" id="GO:0004719">
    <property type="term" value="F:protein-L-isoaspartate (D-aspartate) O-methyltransferase activity"/>
    <property type="evidence" value="ECO:0007669"/>
    <property type="project" value="InterPro"/>
</dbReference>
<evidence type="ECO:0000256" key="2">
    <source>
        <dbReference type="ARBA" id="ARBA00013346"/>
    </source>
</evidence>
<keyword evidence="4" id="KW-0808">Transferase</keyword>
<dbReference type="Proteomes" id="UP000278222">
    <property type="component" value="Unassembled WGS sequence"/>
</dbReference>
<dbReference type="SUPFAM" id="SSF53335">
    <property type="entry name" value="S-adenosyl-L-methionine-dependent methyltransferases"/>
    <property type="match status" value="1"/>
</dbReference>
<dbReference type="EMBL" id="RJKX01000013">
    <property type="protein sequence ID" value="ROP99899.1"/>
    <property type="molecule type" value="Genomic_DNA"/>
</dbReference>
<dbReference type="InterPro" id="IPR029063">
    <property type="entry name" value="SAM-dependent_MTases_sf"/>
</dbReference>
<keyword evidence="5" id="KW-1185">Reference proteome</keyword>
<protein>
    <recommendedName>
        <fullName evidence="2">Protein-L-isoaspartate O-methyltransferase</fullName>
    </recommendedName>
    <alternativeName>
        <fullName evidence="3">Protein L-isoaspartyl methyltransferase</fullName>
    </alternativeName>
</protein>
<dbReference type="Pfam" id="PF01135">
    <property type="entry name" value="PCMT"/>
    <property type="match status" value="1"/>
</dbReference>
<dbReference type="Gene3D" id="3.40.50.150">
    <property type="entry name" value="Vaccinia Virus protein VP39"/>
    <property type="match status" value="1"/>
</dbReference>
<accession>A0A3N1MAW7</accession>
<dbReference type="GO" id="GO:0032259">
    <property type="term" value="P:methylation"/>
    <property type="evidence" value="ECO:0007669"/>
    <property type="project" value="UniProtKB-KW"/>
</dbReference>
<evidence type="ECO:0000256" key="1">
    <source>
        <dbReference type="ARBA" id="ARBA00005369"/>
    </source>
</evidence>
<comment type="caution">
    <text evidence="4">The sequence shown here is derived from an EMBL/GenBank/DDBJ whole genome shotgun (WGS) entry which is preliminary data.</text>
</comment>
<organism evidence="4 5">
    <name type="scientific">Stella humosa</name>
    <dbReference type="NCBI Taxonomy" id="94"/>
    <lineage>
        <taxon>Bacteria</taxon>
        <taxon>Pseudomonadati</taxon>
        <taxon>Pseudomonadota</taxon>
        <taxon>Alphaproteobacteria</taxon>
        <taxon>Rhodospirillales</taxon>
        <taxon>Stellaceae</taxon>
        <taxon>Stella</taxon>
    </lineage>
</organism>
<comment type="similarity">
    <text evidence="1">Belongs to the methyltransferase superfamily. L-isoaspartyl/D-aspartyl protein methyltransferase family.</text>
</comment>
<reference evidence="4 5" key="1">
    <citation type="submission" date="2018-11" db="EMBL/GenBank/DDBJ databases">
        <title>Genomic Encyclopedia of Type Strains, Phase IV (KMG-IV): sequencing the most valuable type-strain genomes for metagenomic binning, comparative biology and taxonomic classification.</title>
        <authorList>
            <person name="Goeker M."/>
        </authorList>
    </citation>
    <scope>NUCLEOTIDE SEQUENCE [LARGE SCALE GENOMIC DNA]</scope>
    <source>
        <strain evidence="4 5">DSM 5900</strain>
    </source>
</reference>
<evidence type="ECO:0000313" key="5">
    <source>
        <dbReference type="Proteomes" id="UP000278222"/>
    </source>
</evidence>
<dbReference type="PANTHER" id="PTHR11579:SF18">
    <property type="entry name" value="PROTEIN-L-ISOASPARTATE O-METHYLTRANSFERASE"/>
    <property type="match status" value="1"/>
</dbReference>
<evidence type="ECO:0000313" key="4">
    <source>
        <dbReference type="EMBL" id="ROP99899.1"/>
    </source>
</evidence>